<evidence type="ECO:0000313" key="2">
    <source>
        <dbReference type="Proteomes" id="UP000233534"/>
    </source>
</evidence>
<dbReference type="Proteomes" id="UP000233534">
    <property type="component" value="Chromosome"/>
</dbReference>
<dbReference type="Pfam" id="PF11848">
    <property type="entry name" value="DUF3368"/>
    <property type="match status" value="1"/>
</dbReference>
<evidence type="ECO:0000313" key="1">
    <source>
        <dbReference type="EMBL" id="AUG57269.1"/>
    </source>
</evidence>
<sequence length="180" mass="20680">MSSIAVIDTSTLINLKNIKCSSLIDYLEYYLCTTIYVIQEIEKGKEDTKNFYRQLVSKNKIKHVKLSIEDLIEMAQVPEHKKRISNAELSCFVKAKNFGCITFCDDKRAINYAKRYIELGEIVGIIHLIKEAYIRGYIGDNEVSTYQNRLNKNKFKIQGDLLSEVAAEKLRLLMEGKAIS</sequence>
<name>A0A2K9E1K3_9FIRM</name>
<dbReference type="AlphaFoldDB" id="A0A2K9E1K3"/>
<gene>
    <name evidence="1" type="ORF">HVS_06715</name>
</gene>
<accession>A0A2K9E1K3</accession>
<organism evidence="1 2">
    <name type="scientific">Acetivibrio saccincola</name>
    <dbReference type="NCBI Taxonomy" id="1677857"/>
    <lineage>
        <taxon>Bacteria</taxon>
        <taxon>Bacillati</taxon>
        <taxon>Bacillota</taxon>
        <taxon>Clostridia</taxon>
        <taxon>Eubacteriales</taxon>
        <taxon>Oscillospiraceae</taxon>
        <taxon>Acetivibrio</taxon>
    </lineage>
</organism>
<protein>
    <recommendedName>
        <fullName evidence="3">PIN domain-containing protein</fullName>
    </recommendedName>
</protein>
<reference evidence="1 2" key="1">
    <citation type="submission" date="2017-12" db="EMBL/GenBank/DDBJ databases">
        <title>Complete genome sequence of Herbivorax saccincola GGR1, a novel Cellulosome-producing hydrolytic bacterium in a thermophilic biogas plant, established by Illumina and Nanopore MinION sequencing.</title>
        <authorList>
            <person name="Pechtl A."/>
            <person name="Ruckert C."/>
            <person name="Koeck D.E."/>
            <person name="Maus I."/>
            <person name="Winkler A."/>
            <person name="Kalinowski J."/>
            <person name="Puhler A."/>
            <person name="Schwarz W.W."/>
            <person name="Zverlov V.V."/>
            <person name="Schluter A."/>
            <person name="Liebl W."/>
        </authorList>
    </citation>
    <scope>NUCLEOTIDE SEQUENCE [LARGE SCALE GENOMIC DNA]</scope>
    <source>
        <strain evidence="2">SR1</strain>
    </source>
</reference>
<dbReference type="InterPro" id="IPR021799">
    <property type="entry name" value="PIN-like_prokaryotic"/>
</dbReference>
<dbReference type="EMBL" id="CP025197">
    <property type="protein sequence ID" value="AUG57269.1"/>
    <property type="molecule type" value="Genomic_DNA"/>
</dbReference>
<proteinExistence type="predicted"/>
<dbReference type="RefSeq" id="WP_101300427.1">
    <property type="nucleotide sequence ID" value="NZ_CP025197.1"/>
</dbReference>
<dbReference type="KEGG" id="hsc:HVS_06715"/>
<evidence type="ECO:0008006" key="3">
    <source>
        <dbReference type="Google" id="ProtNLM"/>
    </source>
</evidence>
<keyword evidence="2" id="KW-1185">Reference proteome</keyword>